<organism evidence="5 6">
    <name type="scientific">Galdieria yellowstonensis</name>
    <dbReference type="NCBI Taxonomy" id="3028027"/>
    <lineage>
        <taxon>Eukaryota</taxon>
        <taxon>Rhodophyta</taxon>
        <taxon>Bangiophyceae</taxon>
        <taxon>Galdieriales</taxon>
        <taxon>Galdieriaceae</taxon>
        <taxon>Galdieria</taxon>
    </lineage>
</organism>
<dbReference type="SUPFAM" id="SSF103025">
    <property type="entry name" value="Folate-binding domain"/>
    <property type="match status" value="1"/>
</dbReference>
<dbReference type="Pfam" id="PF01571">
    <property type="entry name" value="GCV_T"/>
    <property type="match status" value="1"/>
</dbReference>
<feature type="domain" description="GCVT N-terminal" evidence="4">
    <location>
        <begin position="106"/>
        <end position="204"/>
    </location>
</feature>
<dbReference type="GO" id="GO:0016226">
    <property type="term" value="P:iron-sulfur cluster assembly"/>
    <property type="evidence" value="ECO:0007669"/>
    <property type="project" value="TreeGrafter"/>
</dbReference>
<dbReference type="Gene3D" id="3.30.1360.120">
    <property type="entry name" value="Probable tRNA modification gtpase trme, domain 1"/>
    <property type="match status" value="1"/>
</dbReference>
<dbReference type="GO" id="GO:0005739">
    <property type="term" value="C:mitochondrion"/>
    <property type="evidence" value="ECO:0007669"/>
    <property type="project" value="UniProtKB-SubCell"/>
</dbReference>
<reference evidence="5 6" key="1">
    <citation type="submission" date="2022-07" db="EMBL/GenBank/DDBJ databases">
        <title>Genome-wide signatures of adaptation to extreme environments.</title>
        <authorList>
            <person name="Cho C.H."/>
            <person name="Yoon H.S."/>
        </authorList>
    </citation>
    <scope>NUCLEOTIDE SEQUENCE [LARGE SCALE GENOMIC DNA]</scope>
    <source>
        <strain evidence="5 6">108.79 E11</strain>
    </source>
</reference>
<dbReference type="InterPro" id="IPR045179">
    <property type="entry name" value="YgfZ/GcvT"/>
</dbReference>
<accession>A0AAV9INL2</accession>
<evidence type="ECO:0000256" key="1">
    <source>
        <dbReference type="ARBA" id="ARBA00004173"/>
    </source>
</evidence>
<dbReference type="AlphaFoldDB" id="A0AAV9INL2"/>
<keyword evidence="6" id="KW-1185">Reference proteome</keyword>
<comment type="subcellular location">
    <subcellularLocation>
        <location evidence="1">Mitochondrion</location>
    </subcellularLocation>
</comment>
<dbReference type="InterPro" id="IPR006222">
    <property type="entry name" value="GCVT_N"/>
</dbReference>
<dbReference type="InterPro" id="IPR017703">
    <property type="entry name" value="YgfZ/GCV_T_CS"/>
</dbReference>
<proteinExistence type="predicted"/>
<evidence type="ECO:0000256" key="2">
    <source>
        <dbReference type="ARBA" id="ARBA00022946"/>
    </source>
</evidence>
<evidence type="ECO:0000313" key="5">
    <source>
        <dbReference type="EMBL" id="KAK4529010.1"/>
    </source>
</evidence>
<dbReference type="PANTHER" id="PTHR22602">
    <property type="entry name" value="TRANSFERASE CAF17, MITOCHONDRIAL-RELATED"/>
    <property type="match status" value="1"/>
</dbReference>
<keyword evidence="2" id="KW-0809">Transit peptide</keyword>
<keyword evidence="3" id="KW-0496">Mitochondrion</keyword>
<dbReference type="NCBIfam" id="TIGR03317">
    <property type="entry name" value="ygfZ_signature"/>
    <property type="match status" value="1"/>
</dbReference>
<evidence type="ECO:0000313" key="6">
    <source>
        <dbReference type="Proteomes" id="UP001300502"/>
    </source>
</evidence>
<comment type="caution">
    <text evidence="5">The sequence shown here is derived from an EMBL/GenBank/DDBJ whole genome shotgun (WGS) entry which is preliminary data.</text>
</comment>
<evidence type="ECO:0000259" key="4">
    <source>
        <dbReference type="Pfam" id="PF01571"/>
    </source>
</evidence>
<name>A0AAV9INL2_9RHOD</name>
<dbReference type="PANTHER" id="PTHR22602:SF0">
    <property type="entry name" value="TRANSFERASE CAF17, MITOCHONDRIAL-RELATED"/>
    <property type="match status" value="1"/>
</dbReference>
<dbReference type="Proteomes" id="UP001300502">
    <property type="component" value="Unassembled WGS sequence"/>
</dbReference>
<dbReference type="InterPro" id="IPR027266">
    <property type="entry name" value="TrmE/GcvT-like"/>
</dbReference>
<gene>
    <name evidence="5" type="ORF">GAYE_SCF72G6960</name>
</gene>
<protein>
    <recommendedName>
        <fullName evidence="4">GCVT N-terminal domain-containing protein</fullName>
    </recommendedName>
</protein>
<sequence>MYVPRIHFYAYLSISMDNEMNILRDNPLVDVMRSKKNQGCSLHCFVSSCSLVPPTRFPRKSQQSVDFRWHGKRVSFRLPRRQQLVVVGCNNQPIARVDSVSNIWTTLQQSVVVFDFAQYSCFKISGNDRLSFLHNMTSNHFLDLKPFQVRWTVFLNSTGRIVDVALVIALQDSLLVVASIEKKQTLWEHLDRHIFPMDNVYVTEENYSSFVWIGKDVDTWIAEWCRSFGLSWNKEQQVQVFLQGTSSPMYLLHQSTLEPAWNGYLVLCSPQETPQVQTNMKNFENKGFHLFRGNKEHWDLLRIAIGKGNVLREWSEQYHPLEAGLWHMISFQKGCYLGQETILRLKTYGGVKRYLVGWYLERPVEPFSYVYCQGKRVGNITSCIELEHQIVVGLGYLHKDYVTNEYICNEPPLEQVLARSSSSTTTSSEAPLPWLSSFSSTPFYSQGSSSCVVKCIARTISFPVWHQD</sequence>
<evidence type="ECO:0000256" key="3">
    <source>
        <dbReference type="ARBA" id="ARBA00023128"/>
    </source>
</evidence>
<dbReference type="EMBL" id="JANCYU010000074">
    <property type="protein sequence ID" value="KAK4529010.1"/>
    <property type="molecule type" value="Genomic_DNA"/>
</dbReference>